<feature type="compositionally biased region" description="Acidic residues" evidence="1">
    <location>
        <begin position="17"/>
        <end position="26"/>
    </location>
</feature>
<sequence length="90" mass="9599">MAANLAISSSLTVSIGLEEDEEEEGSECLARYRATIADLLDDDGKPCSTTFSEMLDDDDKNSSTTSSQMLDDDDSPAVPLSLNFSANMPS</sequence>
<feature type="region of interest" description="Disordered" evidence="1">
    <location>
        <begin position="50"/>
        <end position="90"/>
    </location>
</feature>
<name>A0A9P6PSQ2_9FUNG</name>
<keyword evidence="3" id="KW-1185">Reference proteome</keyword>
<proteinExistence type="predicted"/>
<protein>
    <submittedName>
        <fullName evidence="2">Uncharacterized protein</fullName>
    </submittedName>
</protein>
<reference evidence="2" key="1">
    <citation type="journal article" date="2020" name="Fungal Divers.">
        <title>Resolving the Mortierellaceae phylogeny through synthesis of multi-gene phylogenetics and phylogenomics.</title>
        <authorList>
            <person name="Vandepol N."/>
            <person name="Liber J."/>
            <person name="Desiro A."/>
            <person name="Na H."/>
            <person name="Kennedy M."/>
            <person name="Barry K."/>
            <person name="Grigoriev I.V."/>
            <person name="Miller A.N."/>
            <person name="O'Donnell K."/>
            <person name="Stajich J.E."/>
            <person name="Bonito G."/>
        </authorList>
    </citation>
    <scope>NUCLEOTIDE SEQUENCE</scope>
    <source>
        <strain evidence="2">BC1065</strain>
    </source>
</reference>
<feature type="compositionally biased region" description="Polar residues" evidence="1">
    <location>
        <begin position="1"/>
        <end position="13"/>
    </location>
</feature>
<evidence type="ECO:0000313" key="3">
    <source>
        <dbReference type="Proteomes" id="UP000807716"/>
    </source>
</evidence>
<comment type="caution">
    <text evidence="2">The sequence shown here is derived from an EMBL/GenBank/DDBJ whole genome shotgun (WGS) entry which is preliminary data.</text>
</comment>
<dbReference type="EMBL" id="JAAAJB010000767">
    <property type="protein sequence ID" value="KAG0251310.1"/>
    <property type="molecule type" value="Genomic_DNA"/>
</dbReference>
<feature type="region of interest" description="Disordered" evidence="1">
    <location>
        <begin position="1"/>
        <end position="26"/>
    </location>
</feature>
<evidence type="ECO:0000256" key="1">
    <source>
        <dbReference type="SAM" id="MobiDB-lite"/>
    </source>
</evidence>
<evidence type="ECO:0000313" key="2">
    <source>
        <dbReference type="EMBL" id="KAG0251310.1"/>
    </source>
</evidence>
<dbReference type="Proteomes" id="UP000807716">
    <property type="component" value="Unassembled WGS sequence"/>
</dbReference>
<organism evidence="2 3">
    <name type="scientific">Actinomortierella ambigua</name>
    <dbReference type="NCBI Taxonomy" id="1343610"/>
    <lineage>
        <taxon>Eukaryota</taxon>
        <taxon>Fungi</taxon>
        <taxon>Fungi incertae sedis</taxon>
        <taxon>Mucoromycota</taxon>
        <taxon>Mortierellomycotina</taxon>
        <taxon>Mortierellomycetes</taxon>
        <taxon>Mortierellales</taxon>
        <taxon>Mortierellaceae</taxon>
        <taxon>Actinomortierella</taxon>
    </lineage>
</organism>
<accession>A0A9P6PSQ2</accession>
<gene>
    <name evidence="2" type="ORF">DFQ27_008851</name>
</gene>
<dbReference type="AlphaFoldDB" id="A0A9P6PSQ2"/>